<dbReference type="PaxDb" id="29760-VIT_00s0183g00220.t01"/>
<sequence>MLLNIADSGMIKVEFCFLVRTAFTPSFLLNHSRLDSALGPGNRVRRGVHSLYAIIHTSHLPYKSQNPHISNSNLLRMSFLEVTVIKDRKVGGLGSFKSRALLVAPSQVIAFFGGTWQTTLRWWLRLVLSPSD</sequence>
<dbReference type="AlphaFoldDB" id="D7TYS8"/>
<keyword evidence="2" id="KW-1185">Reference proteome</keyword>
<dbReference type="InParanoid" id="D7TYS8"/>
<evidence type="ECO:0000313" key="1">
    <source>
        <dbReference type="EMBL" id="CBI35655.3"/>
    </source>
</evidence>
<dbReference type="HOGENOM" id="CLU_1920932_0_0_1"/>
<dbReference type="Proteomes" id="UP000009183">
    <property type="component" value="Unassembled WGS sequence, unordered"/>
</dbReference>
<name>D7TYS8_VITVI</name>
<accession>D7TYS8</accession>
<organism evidence="1 2">
    <name type="scientific">Vitis vinifera</name>
    <name type="common">Grape</name>
    <dbReference type="NCBI Taxonomy" id="29760"/>
    <lineage>
        <taxon>Eukaryota</taxon>
        <taxon>Viridiplantae</taxon>
        <taxon>Streptophyta</taxon>
        <taxon>Embryophyta</taxon>
        <taxon>Tracheophyta</taxon>
        <taxon>Spermatophyta</taxon>
        <taxon>Magnoliopsida</taxon>
        <taxon>eudicotyledons</taxon>
        <taxon>Gunneridae</taxon>
        <taxon>Pentapetalae</taxon>
        <taxon>rosids</taxon>
        <taxon>Vitales</taxon>
        <taxon>Vitaceae</taxon>
        <taxon>Viteae</taxon>
        <taxon>Vitis</taxon>
    </lineage>
</organism>
<gene>
    <name evidence="1" type="ORF">VIT_00s0183g00220</name>
</gene>
<dbReference type="EMBL" id="FN596276">
    <property type="protein sequence ID" value="CBI35655.3"/>
    <property type="molecule type" value="Genomic_DNA"/>
</dbReference>
<proteinExistence type="predicted"/>
<protein>
    <submittedName>
        <fullName evidence="1">Uncharacterized protein</fullName>
    </submittedName>
</protein>
<reference evidence="2" key="1">
    <citation type="journal article" date="2007" name="Nature">
        <title>The grapevine genome sequence suggests ancestral hexaploidization in major angiosperm phyla.</title>
        <authorList>
            <consortium name="The French-Italian Public Consortium for Grapevine Genome Characterization."/>
            <person name="Jaillon O."/>
            <person name="Aury J.-M."/>
            <person name="Noel B."/>
            <person name="Policriti A."/>
            <person name="Clepet C."/>
            <person name="Casagrande A."/>
            <person name="Choisne N."/>
            <person name="Aubourg S."/>
            <person name="Vitulo N."/>
            <person name="Jubin C."/>
            <person name="Vezzi A."/>
            <person name="Legeai F."/>
            <person name="Hugueney P."/>
            <person name="Dasilva C."/>
            <person name="Horner D."/>
            <person name="Mica E."/>
            <person name="Jublot D."/>
            <person name="Poulain J."/>
            <person name="Bruyere C."/>
            <person name="Billault A."/>
            <person name="Segurens B."/>
            <person name="Gouyvenoux M."/>
            <person name="Ugarte E."/>
            <person name="Cattonaro F."/>
            <person name="Anthouard V."/>
            <person name="Vico V."/>
            <person name="Del Fabbro C."/>
            <person name="Alaux M."/>
            <person name="Di Gaspero G."/>
            <person name="Dumas V."/>
            <person name="Felice N."/>
            <person name="Paillard S."/>
            <person name="Juman I."/>
            <person name="Moroldo M."/>
            <person name="Scalabrin S."/>
            <person name="Canaguier A."/>
            <person name="Le Clainche I."/>
            <person name="Malacrida G."/>
            <person name="Durand E."/>
            <person name="Pesole G."/>
            <person name="Laucou V."/>
            <person name="Chatelet P."/>
            <person name="Merdinoglu D."/>
            <person name="Delledonne M."/>
            <person name="Pezzotti M."/>
            <person name="Lecharny A."/>
            <person name="Scarpelli C."/>
            <person name="Artiguenave F."/>
            <person name="Pe M.E."/>
            <person name="Valle G."/>
            <person name="Morgante M."/>
            <person name="Caboche M."/>
            <person name="Adam-Blondon A.-F."/>
            <person name="Weissenbach J."/>
            <person name="Quetier F."/>
            <person name="Wincker P."/>
        </authorList>
    </citation>
    <scope>NUCLEOTIDE SEQUENCE [LARGE SCALE GENOMIC DNA]</scope>
    <source>
        <strain evidence="2">cv. Pinot noir / PN40024</strain>
    </source>
</reference>
<evidence type="ECO:0000313" key="2">
    <source>
        <dbReference type="Proteomes" id="UP000009183"/>
    </source>
</evidence>